<dbReference type="InterPro" id="IPR016102">
    <property type="entry name" value="Succinyl-CoA_synth-like"/>
</dbReference>
<dbReference type="Pfam" id="PF13549">
    <property type="entry name" value="ATP-grasp_5"/>
    <property type="match status" value="1"/>
</dbReference>
<dbReference type="InterPro" id="IPR032875">
    <property type="entry name" value="Succ_CoA_lig_flav_dom"/>
</dbReference>
<dbReference type="InterPro" id="IPR036291">
    <property type="entry name" value="NAD(P)-bd_dom_sf"/>
</dbReference>
<dbReference type="Gene3D" id="3.40.50.261">
    <property type="entry name" value="Succinyl-CoA synthetase domains"/>
    <property type="match status" value="2"/>
</dbReference>
<dbReference type="SUPFAM" id="SSF56059">
    <property type="entry name" value="Glutathione synthetase ATP-binding domain-like"/>
    <property type="match status" value="1"/>
</dbReference>
<dbReference type="PANTHER" id="PTHR42793:SF1">
    <property type="entry name" value="PEPTIDYL-LYSINE N-ACETYLTRANSFERASE PATZ"/>
    <property type="match status" value="1"/>
</dbReference>
<organism evidence="3 4">
    <name type="scientific">Giardia intestinalis</name>
    <name type="common">Giardia lamblia</name>
    <dbReference type="NCBI Taxonomy" id="5741"/>
    <lineage>
        <taxon>Eukaryota</taxon>
        <taxon>Metamonada</taxon>
        <taxon>Diplomonadida</taxon>
        <taxon>Hexamitidae</taxon>
        <taxon>Giardiinae</taxon>
        <taxon>Giardia</taxon>
    </lineage>
</organism>
<evidence type="ECO:0000259" key="2">
    <source>
        <dbReference type="SMART" id="SM00881"/>
    </source>
</evidence>
<dbReference type="GO" id="GO:0016874">
    <property type="term" value="F:ligase activity"/>
    <property type="evidence" value="ECO:0007669"/>
    <property type="project" value="UniProtKB-KW"/>
</dbReference>
<dbReference type="Proteomes" id="UP000018320">
    <property type="component" value="Unassembled WGS sequence"/>
</dbReference>
<dbReference type="PANTHER" id="PTHR42793">
    <property type="entry name" value="COA BINDING DOMAIN CONTAINING PROTEIN"/>
    <property type="match status" value="1"/>
</dbReference>
<evidence type="ECO:0000313" key="3">
    <source>
        <dbReference type="EMBL" id="ESU36289.1"/>
    </source>
</evidence>
<dbReference type="VEuPathDB" id="GiardiaDB:QR46_2920"/>
<sequence length="970" mass="106822">MMSWYSIPVHSAMGSMVYWSSRERPASGKCLQPQSISSWQRLGVLDSYSKAHCLCCHTNVKKVLLNLKMLPSDFHSDHFNEHANAAAIERILSSASSRPDGLLYEYEAYELFELIGIKVPEFRYFPLHSSLASQIKTFMKPNQKYVIKCHIPGCLHKTDIGGIMLFKDRSNIEADLEPFVNKLKSAGHNLEGVIVVEMAKFYDSGMSNGELLISVFEDSSFGPCLCFGLGGTAIEYYGDVMKQSMSTVFLPVFLNLKESKPALAAIERLPVTQFLLGEVRGSKAQVRSFKDIVSPLANLAECVRYYSRFNPKSRYVVTECEINPTVVEKGTGSLLALDGVVRVAVNPNFGKPAREISLYKVAKPLYKMGYLFAPRSVCLAGVSTKVEYNPMTVVCKKFLNLPDEMRPEIVCIHPTAKEIFGNKVYPSISAMMEDRKACSLGNVDLTVVGIPAASAGAMMQEIIDLNATKAVFVMSGGFSETEAGKESEDGLKRSLAAFGNDTERRMIINGPNTVGYKFSFDVPDADTIDRLKAEGNYLDAFRLEYLHDPATHLEINTVFLASYKSSGLEQNGRRNCALIAQSGAFMISRIGDLANRCRPRCCVSVGNQLCLSVTDCLEWLLDENIARDAGCTDEKLLSLERYKPMMKVIGIYSEGLNPFEGIRLIYLIAKARSQGKIVIIYKAARTAEGSSAVAGHTAALAGNYNVFNELVDMAGGYNATSADDFEDAYYTATCIVDRLGSLDAAVLRRERAAKDNPAPPEVDSHGHKKAAPNPSATWISGQSNAGYEKCAMADHMFALSTVNCSRYLSLPQFDEPSKLKIAELFNKYKVGSVVDIQDILDTTAILPDLAYDEISRALLSSPAVDAAVIGLISETHVICTLGGEYGAKFNEDCVANKESVVNRYINIWHDPALQKPWVFCNAGGWKYDELKAHMTACGLPVFPQVDRGSRALTGIIRCWRGRDCLYTPHD</sequence>
<proteinExistence type="predicted"/>
<evidence type="ECO:0000313" key="4">
    <source>
        <dbReference type="Proteomes" id="UP000018320"/>
    </source>
</evidence>
<dbReference type="Pfam" id="PF13380">
    <property type="entry name" value="CoA_binding_2"/>
    <property type="match status" value="1"/>
</dbReference>
<dbReference type="VEuPathDB" id="GiardiaDB:DHA2_86511"/>
<dbReference type="Pfam" id="PF13607">
    <property type="entry name" value="Succ_CoA_lig"/>
    <property type="match status" value="1"/>
</dbReference>
<protein>
    <submittedName>
        <fullName evidence="3">ATP-dependent carboxylate-amine ligase, ATP-grasp domain protein</fullName>
    </submittedName>
</protein>
<feature type="domain" description="CoA-binding" evidence="2">
    <location>
        <begin position="371"/>
        <end position="478"/>
    </location>
</feature>
<keyword evidence="3" id="KW-0436">Ligase</keyword>
<name>V6TC64_GIAIN</name>
<dbReference type="SUPFAM" id="SSF52210">
    <property type="entry name" value="Succinyl-CoA synthetase domains"/>
    <property type="match status" value="2"/>
</dbReference>
<dbReference type="VEuPathDB" id="GiardiaDB:GL50803_0086511"/>
<dbReference type="SMART" id="SM00881">
    <property type="entry name" value="CoA_binding"/>
    <property type="match status" value="1"/>
</dbReference>
<reference evidence="4" key="1">
    <citation type="submission" date="2012-02" db="EMBL/GenBank/DDBJ databases">
        <title>Genome sequencing of Giardia lamblia Genotypes A2 and B isolates (DH and GS) and comparative analysis with the genomes of Genotypes A1 and E (WB and Pig).</title>
        <authorList>
            <person name="Adam R."/>
            <person name="Dahlstrom E."/>
            <person name="Martens C."/>
            <person name="Bruno D."/>
            <person name="Barbian K."/>
            <person name="Porcella S.F."/>
            <person name="Nash T."/>
        </authorList>
    </citation>
    <scope>NUCLEOTIDE SEQUENCE</scope>
    <source>
        <strain evidence="4">DH</strain>
    </source>
</reference>
<dbReference type="Gene3D" id="3.40.50.720">
    <property type="entry name" value="NAD(P)-binding Rossmann-like Domain"/>
    <property type="match status" value="1"/>
</dbReference>
<reference evidence="3 4" key="2">
    <citation type="journal article" date="2013" name="Genome Biol. Evol.">
        <title>Genome sequencing of Giardia lamblia genotypes A2 and B isolates (DH and GS) and comparative analysis with the genomes of genotypes A1 and E (WB and Pig).</title>
        <authorList>
            <person name="Adam R.D."/>
            <person name="Dahlstrom E.W."/>
            <person name="Martens C.A."/>
            <person name="Bruno D.P."/>
            <person name="Barbian K.D."/>
            <person name="Ricklefs S.M."/>
            <person name="Hernandez M.M."/>
            <person name="Narla N.P."/>
            <person name="Patel R.B."/>
            <person name="Porcella S.F."/>
            <person name="Nash T.E."/>
        </authorList>
    </citation>
    <scope>NUCLEOTIDE SEQUENCE [LARGE SCALE GENOMIC DNA]</scope>
    <source>
        <strain evidence="3 4">DH</strain>
    </source>
</reference>
<feature type="region of interest" description="Disordered" evidence="1">
    <location>
        <begin position="752"/>
        <end position="776"/>
    </location>
</feature>
<comment type="caution">
    <text evidence="3">The sequence shown here is derived from an EMBL/GenBank/DDBJ whole genome shotgun (WGS) entry which is preliminary data.</text>
</comment>
<dbReference type="AlphaFoldDB" id="V6TC64"/>
<dbReference type="InterPro" id="IPR003781">
    <property type="entry name" value="CoA-bd"/>
</dbReference>
<dbReference type="Gene3D" id="3.30.470.20">
    <property type="entry name" value="ATP-grasp fold, B domain"/>
    <property type="match status" value="1"/>
</dbReference>
<gene>
    <name evidence="3" type="ORF">DHA2_86511</name>
</gene>
<evidence type="ECO:0000256" key="1">
    <source>
        <dbReference type="SAM" id="MobiDB-lite"/>
    </source>
</evidence>
<dbReference type="EMBL" id="AHGT01000051">
    <property type="protein sequence ID" value="ESU36289.1"/>
    <property type="molecule type" value="Genomic_DNA"/>
</dbReference>
<accession>V6TC64</accession>
<dbReference type="SUPFAM" id="SSF51735">
    <property type="entry name" value="NAD(P)-binding Rossmann-fold domains"/>
    <property type="match status" value="1"/>
</dbReference>
<dbReference type="VEuPathDB" id="GiardiaDB:GL50581_2507"/>